<gene>
    <name evidence="3" type="ORF">PAXINDRAFT_20025</name>
</gene>
<proteinExistence type="predicted"/>
<organism evidence="3 4">
    <name type="scientific">Paxillus involutus ATCC 200175</name>
    <dbReference type="NCBI Taxonomy" id="664439"/>
    <lineage>
        <taxon>Eukaryota</taxon>
        <taxon>Fungi</taxon>
        <taxon>Dikarya</taxon>
        <taxon>Basidiomycota</taxon>
        <taxon>Agaricomycotina</taxon>
        <taxon>Agaricomycetes</taxon>
        <taxon>Agaricomycetidae</taxon>
        <taxon>Boletales</taxon>
        <taxon>Paxilineae</taxon>
        <taxon>Paxillaceae</taxon>
        <taxon>Paxillus</taxon>
    </lineage>
</organism>
<dbReference type="Proteomes" id="UP000053647">
    <property type="component" value="Unassembled WGS sequence"/>
</dbReference>
<protein>
    <recommendedName>
        <fullName evidence="2">DUF6532 domain-containing protein</fullName>
    </recommendedName>
</protein>
<dbReference type="HOGENOM" id="CLU_494402_0_0_1"/>
<name>A0A0C9TF38_PAXIN</name>
<dbReference type="InterPro" id="IPR045341">
    <property type="entry name" value="DUF6532"/>
</dbReference>
<keyword evidence="4" id="KW-1185">Reference proteome</keyword>
<reference evidence="4" key="2">
    <citation type="submission" date="2015-01" db="EMBL/GenBank/DDBJ databases">
        <title>Evolutionary Origins and Diversification of the Mycorrhizal Mutualists.</title>
        <authorList>
            <consortium name="DOE Joint Genome Institute"/>
            <consortium name="Mycorrhizal Genomics Consortium"/>
            <person name="Kohler A."/>
            <person name="Kuo A."/>
            <person name="Nagy L.G."/>
            <person name="Floudas D."/>
            <person name="Copeland A."/>
            <person name="Barry K.W."/>
            <person name="Cichocki N."/>
            <person name="Veneault-Fourrey C."/>
            <person name="LaButti K."/>
            <person name="Lindquist E.A."/>
            <person name="Lipzen A."/>
            <person name="Lundell T."/>
            <person name="Morin E."/>
            <person name="Murat C."/>
            <person name="Riley R."/>
            <person name="Ohm R."/>
            <person name="Sun H."/>
            <person name="Tunlid A."/>
            <person name="Henrissat B."/>
            <person name="Grigoriev I.V."/>
            <person name="Hibbett D.S."/>
            <person name="Martin F."/>
        </authorList>
    </citation>
    <scope>NUCLEOTIDE SEQUENCE [LARGE SCALE GENOMIC DNA]</scope>
    <source>
        <strain evidence="4">ATCC 200175</strain>
    </source>
</reference>
<reference evidence="3 4" key="1">
    <citation type="submission" date="2014-06" db="EMBL/GenBank/DDBJ databases">
        <authorList>
            <consortium name="DOE Joint Genome Institute"/>
            <person name="Kuo A."/>
            <person name="Kohler A."/>
            <person name="Nagy L.G."/>
            <person name="Floudas D."/>
            <person name="Copeland A."/>
            <person name="Barry K.W."/>
            <person name="Cichocki N."/>
            <person name="Veneault-Fourrey C."/>
            <person name="LaButti K."/>
            <person name="Lindquist E.A."/>
            <person name="Lipzen A."/>
            <person name="Lundell T."/>
            <person name="Morin E."/>
            <person name="Murat C."/>
            <person name="Sun H."/>
            <person name="Tunlid A."/>
            <person name="Henrissat B."/>
            <person name="Grigoriev I.V."/>
            <person name="Hibbett D.S."/>
            <person name="Martin F."/>
            <person name="Nordberg H.P."/>
            <person name="Cantor M.N."/>
            <person name="Hua S.X."/>
        </authorList>
    </citation>
    <scope>NUCLEOTIDE SEQUENCE [LARGE SCALE GENOMIC DNA]</scope>
    <source>
        <strain evidence="3 4">ATCC 200175</strain>
    </source>
</reference>
<dbReference type="Pfam" id="PF20149">
    <property type="entry name" value="DUF6532"/>
    <property type="match status" value="1"/>
</dbReference>
<dbReference type="AlphaFoldDB" id="A0A0C9TF38"/>
<evidence type="ECO:0000313" key="3">
    <source>
        <dbReference type="EMBL" id="KIJ06772.1"/>
    </source>
</evidence>
<feature type="domain" description="DUF6532" evidence="2">
    <location>
        <begin position="314"/>
        <end position="511"/>
    </location>
</feature>
<evidence type="ECO:0000313" key="4">
    <source>
        <dbReference type="Proteomes" id="UP000053647"/>
    </source>
</evidence>
<feature type="region of interest" description="Disordered" evidence="1">
    <location>
        <begin position="222"/>
        <end position="287"/>
    </location>
</feature>
<sequence>MSRRRTNARVHPGLPAGGDTLNHALELPQDAAFLMEPPLGPPAMPQPQFYGQTSASQPPVIPQPPFYGHASASQPPHVSHSNQIHGHTGLESWGPAPQPLHMSQGEQVYGHTGSWPSSLTSQHPPATVPVPVPPTFFHEGGWARTMGNSYEYQSTTSGEANWQGNENHAIPTDGFLREAAFSAREQGLVGTSARRHTDYVVALRPMRGGERPFVHPYQHTVIKAGETTKPRKPKRATRFPPTPGPTPGPSATLVSSNAGTSASASASTSTRTVPTAISSETPSTSISTHIETTVPSATPITVTKRQGAQIFAKAKAEIRRTMFSEVAVPRKITQRNELIQQVIVEATQAILGNQNPVKDLHLTGKMINLMARTREAFRVRAACAVERAFELRLPLGNGVDEVAHKRAVVSELLKRGLDLLHKEVLSPSSGEKHKKYFEKEIVSDVILGAIFFDLKCGHLVDEANLDPVVALAVAAILLSIKEHEDGTYDKVSNHAEKFMETYWEVIAFITDVVRADATALQQYLHYCVDLITRGMQLVPGKGGESEDDQPQ</sequence>
<feature type="region of interest" description="Disordered" evidence="1">
    <location>
        <begin position="1"/>
        <end position="21"/>
    </location>
</feature>
<evidence type="ECO:0000259" key="2">
    <source>
        <dbReference type="Pfam" id="PF20149"/>
    </source>
</evidence>
<dbReference type="EMBL" id="KN820165">
    <property type="protein sequence ID" value="KIJ06772.1"/>
    <property type="molecule type" value="Genomic_DNA"/>
</dbReference>
<accession>A0A0C9TF38</accession>
<feature type="compositionally biased region" description="Low complexity" evidence="1">
    <location>
        <begin position="255"/>
        <end position="287"/>
    </location>
</feature>
<dbReference type="OrthoDB" id="2690620at2759"/>
<evidence type="ECO:0000256" key="1">
    <source>
        <dbReference type="SAM" id="MobiDB-lite"/>
    </source>
</evidence>